<feature type="domain" description="Glycerol-3-phosphate dehydrogenase NAD-dependent N-terminal" evidence="1">
    <location>
        <begin position="19"/>
        <end position="73"/>
    </location>
</feature>
<accession>A0AAE1ZLI6</accession>
<dbReference type="EMBL" id="JALJAT010000001">
    <property type="protein sequence ID" value="KAK4475574.1"/>
    <property type="molecule type" value="Genomic_DNA"/>
</dbReference>
<dbReference type="Pfam" id="PF01210">
    <property type="entry name" value="NAD_Gly3P_dh_N"/>
    <property type="match status" value="1"/>
</dbReference>
<dbReference type="GO" id="GO:0046168">
    <property type="term" value="P:glycerol-3-phosphate catabolic process"/>
    <property type="evidence" value="ECO:0007669"/>
    <property type="project" value="InterPro"/>
</dbReference>
<organism evidence="2 3">
    <name type="scientific">Schistosoma mekongi</name>
    <name type="common">Parasitic worm</name>
    <dbReference type="NCBI Taxonomy" id="38744"/>
    <lineage>
        <taxon>Eukaryota</taxon>
        <taxon>Metazoa</taxon>
        <taxon>Spiralia</taxon>
        <taxon>Lophotrochozoa</taxon>
        <taxon>Platyhelminthes</taxon>
        <taxon>Trematoda</taxon>
        <taxon>Digenea</taxon>
        <taxon>Strigeidida</taxon>
        <taxon>Schistosomatoidea</taxon>
        <taxon>Schistosomatidae</taxon>
        <taxon>Schistosoma</taxon>
    </lineage>
</organism>
<keyword evidence="3" id="KW-1185">Reference proteome</keyword>
<protein>
    <recommendedName>
        <fullName evidence="1">Glycerol-3-phosphate dehydrogenase NAD-dependent N-terminal domain-containing protein</fullName>
    </recommendedName>
</protein>
<dbReference type="InterPro" id="IPR011128">
    <property type="entry name" value="G3P_DH_NAD-dep_N"/>
</dbReference>
<dbReference type="AlphaFoldDB" id="A0AAE1ZLI6"/>
<dbReference type="Gene3D" id="3.40.50.720">
    <property type="entry name" value="NAD(P)-binding Rossmann-like Domain"/>
    <property type="match status" value="1"/>
</dbReference>
<dbReference type="GO" id="GO:0016616">
    <property type="term" value="F:oxidoreductase activity, acting on the CH-OH group of donors, NAD or NADP as acceptor"/>
    <property type="evidence" value="ECO:0007669"/>
    <property type="project" value="InterPro"/>
</dbReference>
<sequence>MHCTQRIRTAFVIYEMNQIQGLVLCPKENQVKLVSDNICEQTGKHCVVVSGATIALEVTKREFTEVTIGSKCYDHGCEVKRLLQELYILWLMYFDVLQVHNATNFVKK</sequence>
<evidence type="ECO:0000313" key="2">
    <source>
        <dbReference type="EMBL" id="KAK4475574.1"/>
    </source>
</evidence>
<reference evidence="2" key="2">
    <citation type="journal article" date="2023" name="Infect Dis Poverty">
        <title>Chromosome-scale genome of the human blood fluke Schistosoma mekongi and its implications for public health.</title>
        <authorList>
            <person name="Zhou M."/>
            <person name="Xu L."/>
            <person name="Xu D."/>
            <person name="Chen W."/>
            <person name="Khan J."/>
            <person name="Hu Y."/>
            <person name="Huang H."/>
            <person name="Wei H."/>
            <person name="Zhang Y."/>
            <person name="Chusongsang P."/>
            <person name="Tanasarnprasert K."/>
            <person name="Hu X."/>
            <person name="Limpanont Y."/>
            <person name="Lv Z."/>
        </authorList>
    </citation>
    <scope>NUCLEOTIDE SEQUENCE</scope>
    <source>
        <strain evidence="2">LV_2022a</strain>
    </source>
</reference>
<dbReference type="Proteomes" id="UP001292079">
    <property type="component" value="Unassembled WGS sequence"/>
</dbReference>
<evidence type="ECO:0000313" key="3">
    <source>
        <dbReference type="Proteomes" id="UP001292079"/>
    </source>
</evidence>
<comment type="caution">
    <text evidence="2">The sequence shown here is derived from an EMBL/GenBank/DDBJ whole genome shotgun (WGS) entry which is preliminary data.</text>
</comment>
<proteinExistence type="predicted"/>
<name>A0AAE1ZLI6_SCHME</name>
<reference evidence="2" key="1">
    <citation type="submission" date="2022-04" db="EMBL/GenBank/DDBJ databases">
        <authorList>
            <person name="Xu L."/>
            <person name="Lv Z."/>
        </authorList>
    </citation>
    <scope>NUCLEOTIDE SEQUENCE</scope>
    <source>
        <strain evidence="2">LV_2022a</strain>
    </source>
</reference>
<dbReference type="GO" id="GO:0051287">
    <property type="term" value="F:NAD binding"/>
    <property type="evidence" value="ECO:0007669"/>
    <property type="project" value="InterPro"/>
</dbReference>
<gene>
    <name evidence="2" type="ORF">MN116_000852</name>
</gene>
<evidence type="ECO:0000259" key="1">
    <source>
        <dbReference type="Pfam" id="PF01210"/>
    </source>
</evidence>